<keyword evidence="1" id="KW-1133">Transmembrane helix</keyword>
<dbReference type="Proteomes" id="UP000242444">
    <property type="component" value="Unassembled WGS sequence"/>
</dbReference>
<keyword evidence="3" id="KW-1185">Reference proteome</keyword>
<keyword evidence="1" id="KW-0472">Membrane</keyword>
<reference evidence="2 3" key="1">
    <citation type="submission" date="2017-07" db="EMBL/GenBank/DDBJ databases">
        <title>Amycolatopsis antarcticus sp. nov., isolated from the surface of an Antarcticus brown macroalga.</title>
        <authorList>
            <person name="Wang J."/>
            <person name="Leiva S."/>
            <person name="Huang J."/>
            <person name="Huang Y."/>
        </authorList>
    </citation>
    <scope>NUCLEOTIDE SEQUENCE [LARGE SCALE GENOMIC DNA]</scope>
    <source>
        <strain evidence="2 3">AU-G6</strain>
    </source>
</reference>
<sequence length="65" mass="6458">MGISRLALRSIWLAMIVLLALIVSAATCLLAASAASPVAVVLGASGAAFIAVLGLGVNILKLLLD</sequence>
<evidence type="ECO:0000313" key="2">
    <source>
        <dbReference type="EMBL" id="OZM70290.1"/>
    </source>
</evidence>
<protein>
    <submittedName>
        <fullName evidence="2">Uncharacterized protein</fullName>
    </submittedName>
</protein>
<organism evidence="2 3">
    <name type="scientific">Amycolatopsis antarctica</name>
    <dbReference type="NCBI Taxonomy" id="1854586"/>
    <lineage>
        <taxon>Bacteria</taxon>
        <taxon>Bacillati</taxon>
        <taxon>Actinomycetota</taxon>
        <taxon>Actinomycetes</taxon>
        <taxon>Pseudonocardiales</taxon>
        <taxon>Pseudonocardiaceae</taxon>
        <taxon>Amycolatopsis</taxon>
    </lineage>
</organism>
<name>A0A263CVX1_9PSEU</name>
<dbReference type="EMBL" id="NKYE01000021">
    <property type="protein sequence ID" value="OZM70290.1"/>
    <property type="molecule type" value="Genomic_DNA"/>
</dbReference>
<gene>
    <name evidence="2" type="ORF">CFN78_25510</name>
</gene>
<dbReference type="InParanoid" id="A0A263CVX1"/>
<feature type="transmembrane region" description="Helical" evidence="1">
    <location>
        <begin position="38"/>
        <end position="60"/>
    </location>
</feature>
<keyword evidence="1" id="KW-0812">Transmembrane</keyword>
<proteinExistence type="predicted"/>
<dbReference type="AlphaFoldDB" id="A0A263CVX1"/>
<evidence type="ECO:0000313" key="3">
    <source>
        <dbReference type="Proteomes" id="UP000242444"/>
    </source>
</evidence>
<evidence type="ECO:0000256" key="1">
    <source>
        <dbReference type="SAM" id="Phobius"/>
    </source>
</evidence>
<feature type="transmembrane region" description="Helical" evidence="1">
    <location>
        <begin position="12"/>
        <end position="32"/>
    </location>
</feature>
<accession>A0A263CVX1</accession>
<comment type="caution">
    <text evidence="2">The sequence shown here is derived from an EMBL/GenBank/DDBJ whole genome shotgun (WGS) entry which is preliminary data.</text>
</comment>